<reference evidence="1 2" key="1">
    <citation type="submission" date="2020-10" db="EMBL/GenBank/DDBJ databases">
        <title>Sequencing the genomes of 1000 actinobacteria strains.</title>
        <authorList>
            <person name="Klenk H.-P."/>
        </authorList>
    </citation>
    <scope>NUCLEOTIDE SEQUENCE [LARGE SCALE GENOMIC DNA]</scope>
    <source>
        <strain evidence="1 2">DSM 45157</strain>
    </source>
</reference>
<dbReference type="EMBL" id="JADBDY010000001">
    <property type="protein sequence ID" value="MBE1456896.1"/>
    <property type="molecule type" value="Genomic_DNA"/>
</dbReference>
<evidence type="ECO:0000313" key="1">
    <source>
        <dbReference type="EMBL" id="MBE1456896.1"/>
    </source>
</evidence>
<dbReference type="RefSeq" id="WP_264081817.1">
    <property type="nucleotide sequence ID" value="NZ_BMXJ01000002.1"/>
</dbReference>
<protein>
    <submittedName>
        <fullName evidence="1">Uncharacterized protein</fullName>
    </submittedName>
</protein>
<organism evidence="1 2">
    <name type="scientific">Nocardiopsis terrae</name>
    <dbReference type="NCBI Taxonomy" id="372655"/>
    <lineage>
        <taxon>Bacteria</taxon>
        <taxon>Bacillati</taxon>
        <taxon>Actinomycetota</taxon>
        <taxon>Actinomycetes</taxon>
        <taxon>Streptosporangiales</taxon>
        <taxon>Nocardiopsidaceae</taxon>
        <taxon>Nocardiopsis</taxon>
    </lineage>
</organism>
<gene>
    <name evidence="1" type="ORF">H4W79_001110</name>
</gene>
<keyword evidence="2" id="KW-1185">Reference proteome</keyword>
<comment type="caution">
    <text evidence="1">The sequence shown here is derived from an EMBL/GenBank/DDBJ whole genome shotgun (WGS) entry which is preliminary data.</text>
</comment>
<dbReference type="Proteomes" id="UP000598217">
    <property type="component" value="Unassembled WGS sequence"/>
</dbReference>
<sequence>MLIVDGKHGRRTVEVLTAPRISFPRTRRVLRVHQWVKEVSTGRV</sequence>
<accession>A0ABR9HDB9</accession>
<proteinExistence type="predicted"/>
<evidence type="ECO:0000313" key="2">
    <source>
        <dbReference type="Proteomes" id="UP000598217"/>
    </source>
</evidence>
<name>A0ABR9HDB9_9ACTN</name>